<dbReference type="GO" id="GO:0008720">
    <property type="term" value="F:D-lactate dehydrogenase (NAD+) activity"/>
    <property type="evidence" value="ECO:0007669"/>
    <property type="project" value="TreeGrafter"/>
</dbReference>
<evidence type="ECO:0000259" key="3">
    <source>
        <dbReference type="PROSITE" id="PS51387"/>
    </source>
</evidence>
<dbReference type="EMBL" id="LQBQ01000003">
    <property type="protein sequence ID" value="KUJ85265.1"/>
    <property type="molecule type" value="Genomic_DNA"/>
</dbReference>
<dbReference type="PROSITE" id="PS51387">
    <property type="entry name" value="FAD_PCMH"/>
    <property type="match status" value="1"/>
</dbReference>
<dbReference type="RefSeq" id="WP_068344931.1">
    <property type="nucleotide sequence ID" value="NZ_LQBQ01000003.1"/>
</dbReference>
<dbReference type="SUPFAM" id="SSF55103">
    <property type="entry name" value="FAD-linked oxidases, C-terminal domain"/>
    <property type="match status" value="1"/>
</dbReference>
<dbReference type="InterPro" id="IPR006094">
    <property type="entry name" value="Oxid_FAD_bind_N"/>
</dbReference>
<dbReference type="STRING" id="1685379.AVO45_17345"/>
<dbReference type="GO" id="GO:0071949">
    <property type="term" value="F:FAD binding"/>
    <property type="evidence" value="ECO:0007669"/>
    <property type="project" value="InterPro"/>
</dbReference>
<dbReference type="Proteomes" id="UP000053791">
    <property type="component" value="Unassembled WGS sequence"/>
</dbReference>
<keyword evidence="1" id="KW-0285">Flavoprotein</keyword>
<dbReference type="GO" id="GO:1903457">
    <property type="term" value="P:lactate catabolic process"/>
    <property type="evidence" value="ECO:0007669"/>
    <property type="project" value="TreeGrafter"/>
</dbReference>
<evidence type="ECO:0000313" key="4">
    <source>
        <dbReference type="EMBL" id="KUJ85265.1"/>
    </source>
</evidence>
<dbReference type="GO" id="GO:0004458">
    <property type="term" value="F:D-lactate dehydrogenase (cytochrome) activity"/>
    <property type="evidence" value="ECO:0007669"/>
    <property type="project" value="TreeGrafter"/>
</dbReference>
<protein>
    <submittedName>
        <fullName evidence="4">FAD-linked oxidase</fullName>
    </submittedName>
</protein>
<sequence length="472" mass="51656">MTETCERTATDWTNIARELAPVDVIEEPVLVKKRSRDFFWYSPILNGQLKKCFGDLVAQPKTREELAHCLSVAFAHDVPVVLRGGGTGNYGQAVPLQGGLIVETTGMNRILEIGDGFVRVEAGALMSDINAALKPQGWEMAMFPSTQDIATIGGFVAGGSAGIGSIANGALREKGNIIQLKALSVEADPQERVFDAEDALQVHHAWGLNGAITEVTLRTVPTRDWVGCMATFDSYRDCYAAGYALACSDSIGRKLCSSVEAPIVDYFPRLKGHLRDGKHLLVALVPAEDMPAYRDLIAAQGGVVDLAMTDAEREAVGIPHVFEFAYNHTTLQVLKADRSATYQQIGVPDPSDADSVAAMGVRQGDDLWQHHEFARLNGTVVAFELPIIWFTSEERLREIDATYEAGGFPVYDAHTYHVEGGGLKNTDYRHLAWKKRMDPKGLLNPGKSRAWEAVQHLSPEDIEAKAMVQYKD</sequence>
<comment type="caution">
    <text evidence="4">The sequence shown here is derived from an EMBL/GenBank/DDBJ whole genome shotgun (WGS) entry which is preliminary data.</text>
</comment>
<dbReference type="OrthoDB" id="9811261at2"/>
<dbReference type="InterPro" id="IPR036318">
    <property type="entry name" value="FAD-bd_PCMH-like_sf"/>
</dbReference>
<evidence type="ECO:0000256" key="1">
    <source>
        <dbReference type="ARBA" id="ARBA00022630"/>
    </source>
</evidence>
<dbReference type="Pfam" id="PF01565">
    <property type="entry name" value="FAD_binding_4"/>
    <property type="match status" value="1"/>
</dbReference>
<evidence type="ECO:0000256" key="2">
    <source>
        <dbReference type="ARBA" id="ARBA00022827"/>
    </source>
</evidence>
<accession>A0A0X3UAZ0</accession>
<organism evidence="4 5">
    <name type="scientific">Ruegeria marisrubri</name>
    <dbReference type="NCBI Taxonomy" id="1685379"/>
    <lineage>
        <taxon>Bacteria</taxon>
        <taxon>Pseudomonadati</taxon>
        <taxon>Pseudomonadota</taxon>
        <taxon>Alphaproteobacteria</taxon>
        <taxon>Rhodobacterales</taxon>
        <taxon>Roseobacteraceae</taxon>
        <taxon>Ruegeria</taxon>
    </lineage>
</organism>
<evidence type="ECO:0000313" key="5">
    <source>
        <dbReference type="Proteomes" id="UP000053791"/>
    </source>
</evidence>
<reference evidence="4 5" key="1">
    <citation type="submission" date="2015-12" db="EMBL/GenBank/DDBJ databases">
        <authorList>
            <person name="Shamseldin A."/>
            <person name="Moawad H."/>
            <person name="Abd El-Rahim W.M."/>
            <person name="Sadowsky M.J."/>
        </authorList>
    </citation>
    <scope>NUCLEOTIDE SEQUENCE [LARGE SCALE GENOMIC DNA]</scope>
    <source>
        <strain evidence="4 5">ZGT118</strain>
    </source>
</reference>
<dbReference type="Gene3D" id="3.30.465.10">
    <property type="match status" value="1"/>
</dbReference>
<name>A0A0X3UAZ0_9RHOB</name>
<dbReference type="AlphaFoldDB" id="A0A0X3UAZ0"/>
<dbReference type="PANTHER" id="PTHR11748:SF119">
    <property type="entry name" value="D-2-HYDROXYGLUTARATE DEHYDROGENASE"/>
    <property type="match status" value="1"/>
</dbReference>
<dbReference type="PANTHER" id="PTHR11748">
    <property type="entry name" value="D-LACTATE DEHYDROGENASE"/>
    <property type="match status" value="1"/>
</dbReference>
<dbReference type="InterPro" id="IPR016169">
    <property type="entry name" value="FAD-bd_PCMH_sub2"/>
</dbReference>
<keyword evidence="2" id="KW-0274">FAD</keyword>
<proteinExistence type="predicted"/>
<dbReference type="InterPro" id="IPR016166">
    <property type="entry name" value="FAD-bd_PCMH"/>
</dbReference>
<dbReference type="InterPro" id="IPR016164">
    <property type="entry name" value="FAD-linked_Oxase-like_C"/>
</dbReference>
<gene>
    <name evidence="4" type="ORF">AVO45_17345</name>
</gene>
<feature type="domain" description="FAD-binding PCMH-type" evidence="3">
    <location>
        <begin position="50"/>
        <end position="222"/>
    </location>
</feature>
<keyword evidence="5" id="KW-1185">Reference proteome</keyword>
<dbReference type="SUPFAM" id="SSF56176">
    <property type="entry name" value="FAD-binding/transporter-associated domain-like"/>
    <property type="match status" value="1"/>
</dbReference>